<dbReference type="EMBL" id="JBHMFI010000001">
    <property type="protein sequence ID" value="MFB9071614.1"/>
    <property type="molecule type" value="Genomic_DNA"/>
</dbReference>
<proteinExistence type="predicted"/>
<dbReference type="PRINTS" id="PR00081">
    <property type="entry name" value="GDHRDH"/>
</dbReference>
<gene>
    <name evidence="1" type="ORF">ACFFX0_10530</name>
</gene>
<dbReference type="GO" id="GO:0016491">
    <property type="term" value="F:oxidoreductase activity"/>
    <property type="evidence" value="ECO:0007669"/>
    <property type="project" value="UniProtKB-KW"/>
</dbReference>
<dbReference type="InterPro" id="IPR036291">
    <property type="entry name" value="NAD(P)-bd_dom_sf"/>
</dbReference>
<protein>
    <submittedName>
        <fullName evidence="1">SDR family NAD(P)-dependent oxidoreductase</fullName>
        <ecNumber evidence="1">1.1.1.-</ecNumber>
    </submittedName>
</protein>
<dbReference type="Pfam" id="PF13561">
    <property type="entry name" value="adh_short_C2"/>
    <property type="match status" value="1"/>
</dbReference>
<keyword evidence="1" id="KW-0560">Oxidoreductase</keyword>
<dbReference type="SUPFAM" id="SSF51735">
    <property type="entry name" value="NAD(P)-binding Rossmann-fold domains"/>
    <property type="match status" value="1"/>
</dbReference>
<sequence length="266" mass="27991">MTDHLIGRTVVVTGAASGIGTAYARACAGAGAALHLIDRDEAHLVEVAEELRGEGVEVTTHVADIHDADAIDSVFGELDGTVRIDAAFLNAGINAGASLRTADGEIDALDRETWRKVLDINLSGFFFCLQRTAAHMKRNHAGSIIVTGSTAGLRAEPLVSYAYAASKAAVHAVATQAALELAKYGVRINIIAPGPFNTNIGGRVERPAAKTRLWERSIPLGRWGDTRELHGLAVLLASDDSSFMNGSVVRVDGGATVLSQVRADEL</sequence>
<name>A0ABV5FYX1_9MICC</name>
<dbReference type="Gene3D" id="3.40.50.720">
    <property type="entry name" value="NAD(P)-binding Rossmann-like Domain"/>
    <property type="match status" value="1"/>
</dbReference>
<reference evidence="1 2" key="1">
    <citation type="submission" date="2024-09" db="EMBL/GenBank/DDBJ databases">
        <authorList>
            <person name="Sun Q."/>
            <person name="Mori K."/>
        </authorList>
    </citation>
    <scope>NUCLEOTIDE SEQUENCE [LARGE SCALE GENOMIC DNA]</scope>
    <source>
        <strain evidence="1 2">CCM 7609</strain>
    </source>
</reference>
<dbReference type="PANTHER" id="PTHR43008:SF4">
    <property type="entry name" value="CHAIN DEHYDROGENASE, PUTATIVE (AFU_ORTHOLOGUE AFUA_4G08710)-RELATED"/>
    <property type="match status" value="1"/>
</dbReference>
<evidence type="ECO:0000313" key="1">
    <source>
        <dbReference type="EMBL" id="MFB9071614.1"/>
    </source>
</evidence>
<evidence type="ECO:0000313" key="2">
    <source>
        <dbReference type="Proteomes" id="UP001589575"/>
    </source>
</evidence>
<dbReference type="InterPro" id="IPR002347">
    <property type="entry name" value="SDR_fam"/>
</dbReference>
<dbReference type="EC" id="1.1.1.-" evidence="1"/>
<dbReference type="PANTHER" id="PTHR43008">
    <property type="entry name" value="BENZIL REDUCTASE"/>
    <property type="match status" value="1"/>
</dbReference>
<dbReference type="Proteomes" id="UP001589575">
    <property type="component" value="Unassembled WGS sequence"/>
</dbReference>
<comment type="caution">
    <text evidence="1">The sequence shown here is derived from an EMBL/GenBank/DDBJ whole genome shotgun (WGS) entry which is preliminary data.</text>
</comment>
<organism evidence="1 2">
    <name type="scientific">Citricoccus parietis</name>
    <dbReference type="NCBI Taxonomy" id="592307"/>
    <lineage>
        <taxon>Bacteria</taxon>
        <taxon>Bacillati</taxon>
        <taxon>Actinomycetota</taxon>
        <taxon>Actinomycetes</taxon>
        <taxon>Micrococcales</taxon>
        <taxon>Micrococcaceae</taxon>
        <taxon>Citricoccus</taxon>
    </lineage>
</organism>
<accession>A0ABV5FYX1</accession>
<keyword evidence="2" id="KW-1185">Reference proteome</keyword>